<dbReference type="PANTHER" id="PTHR30523">
    <property type="entry name" value="PHOSPHOENOLPYRUVATE CARBOXYLASE"/>
    <property type="match status" value="1"/>
</dbReference>
<dbReference type="AlphaFoldDB" id="A0A2Z3GUT5"/>
<dbReference type="RefSeq" id="WP_010039570.1">
    <property type="nucleotide sequence ID" value="NZ_CP025958.1"/>
</dbReference>
<evidence type="ECO:0000256" key="6">
    <source>
        <dbReference type="ARBA" id="ARBA00023239"/>
    </source>
</evidence>
<protein>
    <recommendedName>
        <fullName evidence="4 9">Phosphoenolpyruvate carboxylase</fullName>
        <shortName evidence="9">PEPC</shortName>
        <shortName evidence="9">PEPCase</shortName>
        <ecNumber evidence="3 9">4.1.1.31</ecNumber>
    </recommendedName>
</protein>
<dbReference type="Proteomes" id="UP000245802">
    <property type="component" value="Chromosome"/>
</dbReference>
<evidence type="ECO:0000256" key="4">
    <source>
        <dbReference type="ARBA" id="ARBA00022419"/>
    </source>
</evidence>
<comment type="similarity">
    <text evidence="2 9">Belongs to the PEPCase type 1 family.</text>
</comment>
<evidence type="ECO:0000256" key="3">
    <source>
        <dbReference type="ARBA" id="ARBA00012305"/>
    </source>
</evidence>
<reference evidence="10 11" key="1">
    <citation type="submission" date="2018-01" db="EMBL/GenBank/DDBJ databases">
        <title>G. obscuriglobus.</title>
        <authorList>
            <person name="Franke J."/>
            <person name="Blomberg W."/>
            <person name="Selmecki A."/>
        </authorList>
    </citation>
    <scope>NUCLEOTIDE SEQUENCE [LARGE SCALE GENOMIC DNA]</scope>
    <source>
        <strain evidence="10 11">DSM 5831</strain>
    </source>
</reference>
<organism evidence="10 11">
    <name type="scientific">Gemmata obscuriglobus</name>
    <dbReference type="NCBI Taxonomy" id="114"/>
    <lineage>
        <taxon>Bacteria</taxon>
        <taxon>Pseudomonadati</taxon>
        <taxon>Planctomycetota</taxon>
        <taxon>Planctomycetia</taxon>
        <taxon>Gemmatales</taxon>
        <taxon>Gemmataceae</taxon>
        <taxon>Gemmata</taxon>
    </lineage>
</organism>
<dbReference type="GO" id="GO:0005829">
    <property type="term" value="C:cytosol"/>
    <property type="evidence" value="ECO:0007669"/>
    <property type="project" value="TreeGrafter"/>
</dbReference>
<dbReference type="GO" id="GO:0015977">
    <property type="term" value="P:carbon fixation"/>
    <property type="evidence" value="ECO:0007669"/>
    <property type="project" value="UniProtKB-UniRule"/>
</dbReference>
<dbReference type="InterPro" id="IPR015813">
    <property type="entry name" value="Pyrv/PenolPyrv_kinase-like_dom"/>
</dbReference>
<dbReference type="HAMAP" id="MF_00595">
    <property type="entry name" value="PEPcase_type1"/>
    <property type="match status" value="1"/>
</dbReference>
<dbReference type="InterPro" id="IPR022805">
    <property type="entry name" value="PEP_COase_bac/pln-type"/>
</dbReference>
<comment type="function">
    <text evidence="1 9">Forms oxaloacetate, a four-carbon dicarboxylic acid source for the tricarboxylic acid cycle.</text>
</comment>
<evidence type="ECO:0000313" key="11">
    <source>
        <dbReference type="Proteomes" id="UP000245802"/>
    </source>
</evidence>
<comment type="subunit">
    <text evidence="9">Homotetramer.</text>
</comment>
<evidence type="ECO:0000256" key="2">
    <source>
        <dbReference type="ARBA" id="ARBA00008346"/>
    </source>
</evidence>
<comment type="cofactor">
    <cofactor evidence="9">
        <name>Mg(2+)</name>
        <dbReference type="ChEBI" id="CHEBI:18420"/>
    </cofactor>
</comment>
<keyword evidence="10" id="KW-0670">Pyruvate</keyword>
<dbReference type="GO" id="GO:0008964">
    <property type="term" value="F:phosphoenolpyruvate carboxylase activity"/>
    <property type="evidence" value="ECO:0007669"/>
    <property type="project" value="UniProtKB-UniRule"/>
</dbReference>
<keyword evidence="7 9" id="KW-0120">Carbon dioxide fixation</keyword>
<dbReference type="EMBL" id="CP025958">
    <property type="protein sequence ID" value="AWM35822.1"/>
    <property type="molecule type" value="Genomic_DNA"/>
</dbReference>
<comment type="catalytic activity">
    <reaction evidence="8 9">
        <text>oxaloacetate + phosphate = phosphoenolpyruvate + hydrogencarbonate</text>
        <dbReference type="Rhea" id="RHEA:28370"/>
        <dbReference type="ChEBI" id="CHEBI:16452"/>
        <dbReference type="ChEBI" id="CHEBI:17544"/>
        <dbReference type="ChEBI" id="CHEBI:43474"/>
        <dbReference type="ChEBI" id="CHEBI:58702"/>
        <dbReference type="EC" id="4.1.1.31"/>
    </reaction>
</comment>
<dbReference type="EC" id="4.1.1.31" evidence="3 9"/>
<dbReference type="InterPro" id="IPR021135">
    <property type="entry name" value="PEP_COase"/>
</dbReference>
<keyword evidence="6 9" id="KW-0456">Lyase</keyword>
<dbReference type="OrthoDB" id="9768133at2"/>
<dbReference type="PANTHER" id="PTHR30523:SF6">
    <property type="entry name" value="PHOSPHOENOLPYRUVATE CARBOXYLASE"/>
    <property type="match status" value="1"/>
</dbReference>
<evidence type="ECO:0000256" key="7">
    <source>
        <dbReference type="ARBA" id="ARBA00023300"/>
    </source>
</evidence>
<keyword evidence="5 9" id="KW-0460">Magnesium</keyword>
<keyword evidence="11" id="KW-1185">Reference proteome</keyword>
<name>A0A2Z3GUT5_9BACT</name>
<dbReference type="GO" id="GO:0000287">
    <property type="term" value="F:magnesium ion binding"/>
    <property type="evidence" value="ECO:0007669"/>
    <property type="project" value="UniProtKB-UniRule"/>
</dbReference>
<accession>A0A2Z3GUT5</accession>
<evidence type="ECO:0000256" key="8">
    <source>
        <dbReference type="ARBA" id="ARBA00048995"/>
    </source>
</evidence>
<dbReference type="Gene3D" id="1.20.1440.90">
    <property type="entry name" value="Phosphoenolpyruvate/pyruvate domain"/>
    <property type="match status" value="1"/>
</dbReference>
<dbReference type="GO" id="GO:0006107">
    <property type="term" value="P:oxaloacetate metabolic process"/>
    <property type="evidence" value="ECO:0007669"/>
    <property type="project" value="UniProtKB-UniRule"/>
</dbReference>
<feature type="active site" evidence="9">
    <location>
        <position position="583"/>
    </location>
</feature>
<gene>
    <name evidence="9" type="primary">ppc</name>
    <name evidence="10" type="ORF">C1280_01445</name>
</gene>
<evidence type="ECO:0000256" key="5">
    <source>
        <dbReference type="ARBA" id="ARBA00022842"/>
    </source>
</evidence>
<dbReference type="KEGG" id="gog:C1280_01445"/>
<proteinExistence type="inferred from homology"/>
<sequence>MQVAAQKALGADIRLLGNLLGQAIRRLGGDAAFDLEEEVRAAAKELRASPSPDAARRLRDRLGTLDVPALRGLIRAFSVFFDLINLAEQQARVRALRHRAARPDPARAENAESALQSIARRGVPVEEVADHLARALVVPVFTAHPSEARRRSVLEKLAAVAQLLDKLEYGQPTPSERDALTDAIAEEVEALWLTDAVRSARPSVLDEVRQVLGVVEARLLDVVPKVYRKLESALEKVYPNHGRRVPAFLQFGSWIGGDRDGHPNVTHAVTAEAVRLQQETVLAHYLQRIEALGGKLSHSAPFVAAGPSLAASLAADAKLLPGVAQGKPGEPYRAKCLMIAEKLRRTLAFVRTHADDWGADAQAPPAGVYVGRGELLADLTLIADDLRRAGATASADGAVRDFIRLVEVFGLHLLTLDIRQHSARHEAATAEVLAAAGVCPNYAALSADERFAVLAKELESSRPLVPAHLPFTPDTTEVVRTFRTMAAVLEQRCPEALGTYIISSTTEPVHLLEVLLFAREARLFRPAEGVSRIDVVPLFEALEPLRSARRIVTRLLELPVYRRQVELRGNRQEVMIGYSDSNKESGFLQSAWALYRAQAELTELGRGAGVTIQFFHGRGGAVGRGGGPANYAILAQPKGTVDGRIRITEQGEMIADRYGHPAVAERHLEQVLDAVLRTSFPDAAEGADPKWLAALDALADSARKHYRGLVYEDPGFLTYFEQATCIGEIAELKIGSRPARRSGARSIEELRAIPWVFSWMQSRHTLPGWFGLGSAVAEFLRANPDGLAMLSDMYARWPFWRTLIDNSQMILAKADMVIARLYADLVTDQALAARIYGRIEGEYRAAVDAVCRITGQSALLERSPVLGTSIERRNPYVDPLSFIQLVLLDRLRNQSGPREELVTAVLESINGVASGLKNTG</sequence>
<dbReference type="GO" id="GO:0006099">
    <property type="term" value="P:tricarboxylic acid cycle"/>
    <property type="evidence" value="ECO:0007669"/>
    <property type="project" value="InterPro"/>
</dbReference>
<dbReference type="NCBIfam" id="NF000584">
    <property type="entry name" value="PRK00009.1"/>
    <property type="match status" value="1"/>
</dbReference>
<dbReference type="SUPFAM" id="SSF51621">
    <property type="entry name" value="Phosphoenolpyruvate/pyruvate domain"/>
    <property type="match status" value="1"/>
</dbReference>
<evidence type="ECO:0000313" key="10">
    <source>
        <dbReference type="EMBL" id="AWM35822.1"/>
    </source>
</evidence>
<dbReference type="PRINTS" id="PR00150">
    <property type="entry name" value="PEPCARBXLASE"/>
</dbReference>
<evidence type="ECO:0000256" key="1">
    <source>
        <dbReference type="ARBA" id="ARBA00003670"/>
    </source>
</evidence>
<feature type="active site" evidence="9">
    <location>
        <position position="144"/>
    </location>
</feature>
<dbReference type="Pfam" id="PF00311">
    <property type="entry name" value="PEPcase"/>
    <property type="match status" value="1"/>
</dbReference>
<evidence type="ECO:0000256" key="9">
    <source>
        <dbReference type="HAMAP-Rule" id="MF_00595"/>
    </source>
</evidence>